<dbReference type="Pfam" id="PF03372">
    <property type="entry name" value="Exo_endo_phos"/>
    <property type="match status" value="1"/>
</dbReference>
<keyword evidence="3" id="KW-1185">Reference proteome</keyword>
<name>A0AAW1H9W7_SAPOF</name>
<feature type="domain" description="Endonuclease/exonuclease/phosphatase" evidence="1">
    <location>
        <begin position="151"/>
        <end position="303"/>
    </location>
</feature>
<dbReference type="GO" id="GO:0003824">
    <property type="term" value="F:catalytic activity"/>
    <property type="evidence" value="ECO:0007669"/>
    <property type="project" value="InterPro"/>
</dbReference>
<proteinExistence type="predicted"/>
<dbReference type="PANTHER" id="PTHR35218:SF9">
    <property type="entry name" value="ENDONUCLEASE_EXONUCLEASE_PHOSPHATASE DOMAIN-CONTAINING PROTEIN"/>
    <property type="match status" value="1"/>
</dbReference>
<organism evidence="2 3">
    <name type="scientific">Saponaria officinalis</name>
    <name type="common">Common soapwort</name>
    <name type="synonym">Lychnis saponaria</name>
    <dbReference type="NCBI Taxonomy" id="3572"/>
    <lineage>
        <taxon>Eukaryota</taxon>
        <taxon>Viridiplantae</taxon>
        <taxon>Streptophyta</taxon>
        <taxon>Embryophyta</taxon>
        <taxon>Tracheophyta</taxon>
        <taxon>Spermatophyta</taxon>
        <taxon>Magnoliopsida</taxon>
        <taxon>eudicotyledons</taxon>
        <taxon>Gunneridae</taxon>
        <taxon>Pentapetalae</taxon>
        <taxon>Caryophyllales</taxon>
        <taxon>Caryophyllaceae</taxon>
        <taxon>Caryophylleae</taxon>
        <taxon>Saponaria</taxon>
    </lineage>
</organism>
<dbReference type="InterPro" id="IPR036691">
    <property type="entry name" value="Endo/exonu/phosph_ase_sf"/>
</dbReference>
<dbReference type="Gene3D" id="3.60.10.10">
    <property type="entry name" value="Endonuclease/exonuclease/phosphatase"/>
    <property type="match status" value="1"/>
</dbReference>
<dbReference type="EMBL" id="JBDFQZ010000012">
    <property type="protein sequence ID" value="KAK9672862.1"/>
    <property type="molecule type" value="Genomic_DNA"/>
</dbReference>
<reference evidence="2" key="1">
    <citation type="submission" date="2024-03" db="EMBL/GenBank/DDBJ databases">
        <title>WGS assembly of Saponaria officinalis var. Norfolk2.</title>
        <authorList>
            <person name="Jenkins J."/>
            <person name="Shu S."/>
            <person name="Grimwood J."/>
            <person name="Barry K."/>
            <person name="Goodstein D."/>
            <person name="Schmutz J."/>
            <person name="Leebens-Mack J."/>
            <person name="Osbourn A."/>
        </authorList>
    </citation>
    <scope>NUCLEOTIDE SEQUENCE [LARGE SCALE GENOMIC DNA]</scope>
    <source>
        <strain evidence="2">JIC</strain>
    </source>
</reference>
<sequence length="557" mass="62222">MIEVDVAQVLPEFVLLNSPYTGHTAQRIVYEWVPYYCKTCKKLGHTEGTCRNNKKKDEVKKVDSQVGAQIDDPIVVDGACESVQPCSDAASGSHLLGEYSVPGHQSEQVCADFREVSGRKVVKVGGVAPTSVFSPNIFNALSVEEGLEVHSEVAGFLAGNKVDFCGLLETRVKQSKAASILRKSLSNYSSFCNYSSHYNGRIWLIWHSGTTQVTVLEEHPQVVHCHIKHFATNREFHVSVVYGSNNATVRQDLWASLSGFAASVGPWIVMGDFNVIRQDSGRAVYSKLDRVMINVDWCRKRFSFLNCWADHAQFHNIVANAWRCDVRGTPMFRLMGKLRNVKKGLKLLHKHKFAGIGERVQQRKDDLATCYTALMANPLSEALIQREKQASIAYWKLKEAEAKILSQRAKIHDMKHGDTSSRYFFTKIKERHQAQVIGVIHDYNGLPRLGLHQVGEAFVEYYQHLLGSSIPVKAIDQAVVSNGKVLDSSDFAGLIRPVTRAEIKSALFAIDSNKSPGMDGYSSGFFKAAWDIIQPDFCSVVEDFSEQVSCQSKLMQH</sequence>
<evidence type="ECO:0000259" key="1">
    <source>
        <dbReference type="Pfam" id="PF03372"/>
    </source>
</evidence>
<dbReference type="AlphaFoldDB" id="A0AAW1H9W7"/>
<evidence type="ECO:0000313" key="3">
    <source>
        <dbReference type="Proteomes" id="UP001443914"/>
    </source>
</evidence>
<protein>
    <recommendedName>
        <fullName evidence="1">Endonuclease/exonuclease/phosphatase domain-containing protein</fullName>
    </recommendedName>
</protein>
<gene>
    <name evidence="2" type="ORF">RND81_12G130100</name>
</gene>
<dbReference type="SUPFAM" id="SSF56219">
    <property type="entry name" value="DNase I-like"/>
    <property type="match status" value="1"/>
</dbReference>
<evidence type="ECO:0000313" key="2">
    <source>
        <dbReference type="EMBL" id="KAK9672862.1"/>
    </source>
</evidence>
<dbReference type="PANTHER" id="PTHR35218">
    <property type="entry name" value="RNASE H DOMAIN-CONTAINING PROTEIN"/>
    <property type="match status" value="1"/>
</dbReference>
<dbReference type="InterPro" id="IPR005135">
    <property type="entry name" value="Endo/exonuclease/phosphatase"/>
</dbReference>
<dbReference type="Proteomes" id="UP001443914">
    <property type="component" value="Unassembled WGS sequence"/>
</dbReference>
<comment type="caution">
    <text evidence="2">The sequence shown here is derived from an EMBL/GenBank/DDBJ whole genome shotgun (WGS) entry which is preliminary data.</text>
</comment>
<accession>A0AAW1H9W7</accession>